<comment type="caution">
    <text evidence="3">The sequence shown here is derived from an EMBL/GenBank/DDBJ whole genome shotgun (WGS) entry which is preliminary data.</text>
</comment>
<dbReference type="RefSeq" id="WP_379951044.1">
    <property type="nucleotide sequence ID" value="NZ_JBHMAF010000167.1"/>
</dbReference>
<evidence type="ECO:0000256" key="1">
    <source>
        <dbReference type="SAM" id="Phobius"/>
    </source>
</evidence>
<reference evidence="3 4" key="1">
    <citation type="submission" date="2024-09" db="EMBL/GenBank/DDBJ databases">
        <authorList>
            <person name="Sun Q."/>
            <person name="Mori K."/>
        </authorList>
    </citation>
    <scope>NUCLEOTIDE SEQUENCE [LARGE SCALE GENOMIC DNA]</scope>
    <source>
        <strain evidence="3 4">JCM 11201</strain>
    </source>
</reference>
<evidence type="ECO:0000259" key="2">
    <source>
        <dbReference type="Pfam" id="PF13906"/>
    </source>
</evidence>
<keyword evidence="1" id="KW-1133">Transmembrane helix</keyword>
<dbReference type="Proteomes" id="UP001589609">
    <property type="component" value="Unassembled WGS sequence"/>
</dbReference>
<accession>A0ABV5WJK7</accession>
<keyword evidence="1" id="KW-0472">Membrane</keyword>
<dbReference type="EMBL" id="JBHMAF010000167">
    <property type="protein sequence ID" value="MFB9760764.1"/>
    <property type="molecule type" value="Genomic_DNA"/>
</dbReference>
<keyword evidence="4" id="KW-1185">Reference proteome</keyword>
<dbReference type="Pfam" id="PF13906">
    <property type="entry name" value="AA_permease_C"/>
    <property type="match status" value="1"/>
</dbReference>
<gene>
    <name evidence="3" type="ORF">ACFFMS_21005</name>
</gene>
<feature type="domain" description="Cationic amino acid transporter C-terminal" evidence="2">
    <location>
        <begin position="3"/>
        <end position="36"/>
    </location>
</feature>
<feature type="transmembrane region" description="Helical" evidence="1">
    <location>
        <begin position="12"/>
        <end position="31"/>
    </location>
</feature>
<name>A0ABV5WJK7_9BACI</name>
<keyword evidence="1" id="KW-0812">Transmembrane</keyword>
<sequence length="43" mass="5292">MCLYLIFNLQWITWLSFGIWLVIGLIFYRFYGSRNSILKNEMQ</sequence>
<protein>
    <submittedName>
        <fullName evidence="3">Amino acid permease C-terminal domain-containing protein</fullName>
    </submittedName>
</protein>
<proteinExistence type="predicted"/>
<evidence type="ECO:0000313" key="4">
    <source>
        <dbReference type="Proteomes" id="UP001589609"/>
    </source>
</evidence>
<organism evidence="3 4">
    <name type="scientific">Ectobacillus funiculus</name>
    <dbReference type="NCBI Taxonomy" id="137993"/>
    <lineage>
        <taxon>Bacteria</taxon>
        <taxon>Bacillati</taxon>
        <taxon>Bacillota</taxon>
        <taxon>Bacilli</taxon>
        <taxon>Bacillales</taxon>
        <taxon>Bacillaceae</taxon>
        <taxon>Ectobacillus</taxon>
    </lineage>
</organism>
<evidence type="ECO:0000313" key="3">
    <source>
        <dbReference type="EMBL" id="MFB9760764.1"/>
    </source>
</evidence>
<dbReference type="InterPro" id="IPR029485">
    <property type="entry name" value="CAT_C"/>
</dbReference>